<evidence type="ECO:0000313" key="5">
    <source>
        <dbReference type="Proteomes" id="UP001497522"/>
    </source>
</evidence>
<evidence type="ECO:0000313" key="4">
    <source>
        <dbReference type="EMBL" id="CAK9883286.1"/>
    </source>
</evidence>
<proteinExistence type="predicted"/>
<feature type="domain" description="Disease resistance R13L4/SHOC-2-like LRR" evidence="3">
    <location>
        <begin position="368"/>
        <end position="442"/>
    </location>
</feature>
<dbReference type="InterPro" id="IPR027417">
    <property type="entry name" value="P-loop_NTPase"/>
</dbReference>
<dbReference type="Gene3D" id="3.80.10.10">
    <property type="entry name" value="Ribonuclease Inhibitor"/>
    <property type="match status" value="1"/>
</dbReference>
<name>A0ABP1C396_9BRYO</name>
<keyword evidence="1" id="KW-0677">Repeat</keyword>
<feature type="non-terminal residue" evidence="4">
    <location>
        <position position="1"/>
    </location>
</feature>
<dbReference type="PRINTS" id="PR00364">
    <property type="entry name" value="DISEASERSIST"/>
</dbReference>
<evidence type="ECO:0000259" key="2">
    <source>
        <dbReference type="Pfam" id="PF00931"/>
    </source>
</evidence>
<dbReference type="Gene3D" id="1.10.8.430">
    <property type="entry name" value="Helical domain of apoptotic protease-activating factors"/>
    <property type="match status" value="1"/>
</dbReference>
<organism evidence="4 5">
    <name type="scientific">Sphagnum jensenii</name>
    <dbReference type="NCBI Taxonomy" id="128206"/>
    <lineage>
        <taxon>Eukaryota</taxon>
        <taxon>Viridiplantae</taxon>
        <taxon>Streptophyta</taxon>
        <taxon>Embryophyta</taxon>
        <taxon>Bryophyta</taxon>
        <taxon>Sphagnophytina</taxon>
        <taxon>Sphagnopsida</taxon>
        <taxon>Sphagnales</taxon>
        <taxon>Sphagnaceae</taxon>
        <taxon>Sphagnum</taxon>
    </lineage>
</organism>
<gene>
    <name evidence="4" type="ORF">CSSPJE1EN2_LOCUS24537</name>
</gene>
<protein>
    <recommendedName>
        <fullName evidence="6">NB-ARC domain-containing protein</fullName>
    </recommendedName>
</protein>
<evidence type="ECO:0000256" key="1">
    <source>
        <dbReference type="ARBA" id="ARBA00022737"/>
    </source>
</evidence>
<sequence>MGGVGKTLLLREVYWSWKVRAHFQGATFIWLTVGQNPDVLSLYRSITDEMGSKPNEHSNMVDYKQKLERELSRNRVFLVLDDVWKDEDFDALDLGKGEGSVTLLTTRDKSILQRPCISQEHMETLSPEDSWSLFCVHAFGTSSSVPHRLEASAKSMAKECGGLPLALKVIGAAMFGKTSDEHEWKPLLKKLKESRLKERTMKNELYERLKLGYDVLKEDDPRLEDCFTYFAAFPEDHEVEFEILLWCWIGEGLLDEDLDVESDEESDEEVFPQYKVHDVMRDLAFYILQIDGGTTPAQQLALYQAGQNLTEFPPKWITECKQLLKAHRLSLHNNRLERLPSTFCAPELLTLLLGDNLISDVPAGFLKGIQNLRVLDLSYGCFQNLPEELGNLKHLVYLNLTNSCLEELPESIKNLQMLRNLNLSYCRSLRYLPSGLVGLESLQ</sequence>
<dbReference type="EMBL" id="OZ023710">
    <property type="protein sequence ID" value="CAK9883286.1"/>
    <property type="molecule type" value="Genomic_DNA"/>
</dbReference>
<dbReference type="PANTHER" id="PTHR36766">
    <property type="entry name" value="PLANT BROAD-SPECTRUM MILDEW RESISTANCE PROTEIN RPW8"/>
    <property type="match status" value="1"/>
</dbReference>
<dbReference type="Gene3D" id="3.40.50.300">
    <property type="entry name" value="P-loop containing nucleotide triphosphate hydrolases"/>
    <property type="match status" value="1"/>
</dbReference>
<evidence type="ECO:0008006" key="6">
    <source>
        <dbReference type="Google" id="ProtNLM"/>
    </source>
</evidence>
<dbReference type="InterPro" id="IPR055414">
    <property type="entry name" value="LRR_R13L4/SHOC2-like"/>
</dbReference>
<dbReference type="Proteomes" id="UP001497522">
    <property type="component" value="Chromosome 9"/>
</dbReference>
<dbReference type="SUPFAM" id="SSF52058">
    <property type="entry name" value="L domain-like"/>
    <property type="match status" value="1"/>
</dbReference>
<dbReference type="SUPFAM" id="SSF52540">
    <property type="entry name" value="P-loop containing nucleoside triphosphate hydrolases"/>
    <property type="match status" value="1"/>
</dbReference>
<dbReference type="PANTHER" id="PTHR36766:SF30">
    <property type="entry name" value="TIR-NBS TYPE DISEASE RESISTANCE PROTEIN-RELATED"/>
    <property type="match status" value="1"/>
</dbReference>
<feature type="domain" description="NB-ARC" evidence="2">
    <location>
        <begin position="1"/>
        <end position="141"/>
    </location>
</feature>
<reference evidence="4" key="1">
    <citation type="submission" date="2024-03" db="EMBL/GenBank/DDBJ databases">
        <authorList>
            <consortium name="ELIXIR-Norway"/>
            <consortium name="Elixir Norway"/>
        </authorList>
    </citation>
    <scope>NUCLEOTIDE SEQUENCE</scope>
</reference>
<dbReference type="InterPro" id="IPR002182">
    <property type="entry name" value="NB-ARC"/>
</dbReference>
<dbReference type="Pfam" id="PF00931">
    <property type="entry name" value="NB-ARC"/>
    <property type="match status" value="1"/>
</dbReference>
<dbReference type="InterPro" id="IPR042197">
    <property type="entry name" value="Apaf_helical"/>
</dbReference>
<evidence type="ECO:0000259" key="3">
    <source>
        <dbReference type="Pfam" id="PF23598"/>
    </source>
</evidence>
<accession>A0ABP1C396</accession>
<dbReference type="InterPro" id="IPR032675">
    <property type="entry name" value="LRR_dom_sf"/>
</dbReference>
<dbReference type="Pfam" id="PF23598">
    <property type="entry name" value="LRR_14"/>
    <property type="match status" value="1"/>
</dbReference>
<keyword evidence="5" id="KW-1185">Reference proteome</keyword>